<organism evidence="2">
    <name type="scientific">Schizophyllum commune (strain H4-8 / FGSC 9210)</name>
    <name type="common">Split gill fungus</name>
    <dbReference type="NCBI Taxonomy" id="578458"/>
    <lineage>
        <taxon>Eukaryota</taxon>
        <taxon>Fungi</taxon>
        <taxon>Dikarya</taxon>
        <taxon>Basidiomycota</taxon>
        <taxon>Agaricomycotina</taxon>
        <taxon>Agaricomycetes</taxon>
        <taxon>Agaricomycetidae</taxon>
        <taxon>Agaricales</taxon>
        <taxon>Schizophyllaceae</taxon>
        <taxon>Schizophyllum</taxon>
    </lineage>
</organism>
<protein>
    <submittedName>
        <fullName evidence="1">Uncharacterized protein</fullName>
    </submittedName>
</protein>
<dbReference type="AlphaFoldDB" id="D8QKS8"/>
<dbReference type="VEuPathDB" id="FungiDB:SCHCODRAFT_02128055"/>
<dbReference type="Proteomes" id="UP000007431">
    <property type="component" value="Unassembled WGS sequence"/>
</dbReference>
<gene>
    <name evidence="1" type="ORF">SCHCODRAFT_114449</name>
</gene>
<evidence type="ECO:0000313" key="1">
    <source>
        <dbReference type="EMBL" id="EFI91482.1"/>
    </source>
</evidence>
<evidence type="ECO:0000313" key="2">
    <source>
        <dbReference type="Proteomes" id="UP000007431"/>
    </source>
</evidence>
<keyword evidence="2" id="KW-1185">Reference proteome</keyword>
<proteinExistence type="predicted"/>
<feature type="non-terminal residue" evidence="1">
    <location>
        <position position="431"/>
    </location>
</feature>
<dbReference type="InParanoid" id="D8QKS8"/>
<dbReference type="OMA" id="NHHANQI"/>
<dbReference type="EMBL" id="GL377317">
    <property type="protein sequence ID" value="EFI91482.1"/>
    <property type="molecule type" value="Genomic_DNA"/>
</dbReference>
<sequence>MILPDICDDDICSPLSLPDLVTYSQICKDTHRTVRSYAHRAYKFKHCLERFMDADEAEGLRNLMRKTGTIISGSIALQFFSREPLPDSDLDLYADRFRAVEVFGYLAELGYRYLPRADQDRVLDVALVRAIRSERIRPEFTYNLESVLDVFTFGRPSVPDVVIQVVVVVHSVIDAVLDFHCTAVMNFITYRAGYSLYPRNTFVTMSGVAFDDDAMNGPSSKYRRRGYDLRCAMEERNFDLLGREVTCGERYVGDSHTWVINFDNGADEQLDTMLFNSWALQWTVVGRIRIQPKIIRHFYVDGYDTLITRVFATELLLHDFTDRVTSIHIDTIGRTDADVLQAVIRSGLTSLFSDMPPSAADTRFITNIAKVPVAVGGIHQLALRSFGPVDLLPSAFTEKVPNAFDDEDDIVTLAVNKVARDGPVAKRRRID</sequence>
<name>D8QKS8_SCHCM</name>
<accession>D8QKS8</accession>
<dbReference type="HOGENOM" id="CLU_575097_0_0_1"/>
<reference evidence="1 2" key="1">
    <citation type="journal article" date="2010" name="Nat. Biotechnol.">
        <title>Genome sequence of the model mushroom Schizophyllum commune.</title>
        <authorList>
            <person name="Ohm R.A."/>
            <person name="de Jong J.F."/>
            <person name="Lugones L.G."/>
            <person name="Aerts A."/>
            <person name="Kothe E."/>
            <person name="Stajich J.E."/>
            <person name="de Vries R.P."/>
            <person name="Record E."/>
            <person name="Levasseur A."/>
            <person name="Baker S.E."/>
            <person name="Bartholomew K.A."/>
            <person name="Coutinho P.M."/>
            <person name="Erdmann S."/>
            <person name="Fowler T.J."/>
            <person name="Gathman A.C."/>
            <person name="Lombard V."/>
            <person name="Henrissat B."/>
            <person name="Knabe N."/>
            <person name="Kuees U."/>
            <person name="Lilly W.W."/>
            <person name="Lindquist E."/>
            <person name="Lucas S."/>
            <person name="Magnuson J.K."/>
            <person name="Piumi F."/>
            <person name="Raudaskoski M."/>
            <person name="Salamov A."/>
            <person name="Schmutz J."/>
            <person name="Schwarze F.W.M.R."/>
            <person name="vanKuyk P.A."/>
            <person name="Horton J.S."/>
            <person name="Grigoriev I.V."/>
            <person name="Woesten H.A.B."/>
        </authorList>
    </citation>
    <scope>NUCLEOTIDE SEQUENCE [LARGE SCALE GENOMIC DNA]</scope>
    <source>
        <strain evidence="2">H4-8 / FGSC 9210</strain>
    </source>
</reference>